<name>A0A3B1ADW2_9ZZZZ</name>
<dbReference type="Gene3D" id="3.30.920.10">
    <property type="entry name" value="Frataxin/CyaY"/>
    <property type="match status" value="1"/>
</dbReference>
<keyword evidence="2" id="KW-0479">Metal-binding</keyword>
<dbReference type="Pfam" id="PF01491">
    <property type="entry name" value="Frataxin_Cyay"/>
    <property type="match status" value="1"/>
</dbReference>
<protein>
    <submittedName>
        <fullName evidence="4">Frataxin homolog CyaY, facilitates iron supply for heme A synthesis or Fe-S cluster assembly</fullName>
    </submittedName>
</protein>
<evidence type="ECO:0000256" key="3">
    <source>
        <dbReference type="ARBA" id="ARBA00023004"/>
    </source>
</evidence>
<dbReference type="InterPro" id="IPR020895">
    <property type="entry name" value="Frataxin_CS"/>
</dbReference>
<dbReference type="InterPro" id="IPR036524">
    <property type="entry name" value="Frataxin/CyaY_sf"/>
</dbReference>
<sequence>MQESKFNQQVDDIIEHIEAQLDELEADLDYETAGGIFTATFENNTKIIINRQTPLKQIWVATKSGGFHFDFNQDTDTWVKDDDGTELFSALTRYFTEQAGEPIELSHRVKP</sequence>
<dbReference type="EMBL" id="UOFR01000057">
    <property type="protein sequence ID" value="VAW98152.1"/>
    <property type="molecule type" value="Genomic_DNA"/>
</dbReference>
<dbReference type="PANTHER" id="PTHR16821">
    <property type="entry name" value="FRATAXIN"/>
    <property type="match status" value="1"/>
</dbReference>
<gene>
    <name evidence="4" type="ORF">MNBD_GAMMA21-2603</name>
</gene>
<dbReference type="PANTHER" id="PTHR16821:SF2">
    <property type="entry name" value="FRATAXIN, MITOCHONDRIAL"/>
    <property type="match status" value="1"/>
</dbReference>
<evidence type="ECO:0000256" key="1">
    <source>
        <dbReference type="ARBA" id="ARBA00008183"/>
    </source>
</evidence>
<organism evidence="4">
    <name type="scientific">hydrothermal vent metagenome</name>
    <dbReference type="NCBI Taxonomy" id="652676"/>
    <lineage>
        <taxon>unclassified sequences</taxon>
        <taxon>metagenomes</taxon>
        <taxon>ecological metagenomes</taxon>
    </lineage>
</organism>
<dbReference type="CDD" id="cd00503">
    <property type="entry name" value="Frataxin"/>
    <property type="match status" value="1"/>
</dbReference>
<dbReference type="GO" id="GO:0005829">
    <property type="term" value="C:cytosol"/>
    <property type="evidence" value="ECO:0007669"/>
    <property type="project" value="TreeGrafter"/>
</dbReference>
<dbReference type="InterPro" id="IPR002908">
    <property type="entry name" value="Frataxin/CyaY"/>
</dbReference>
<dbReference type="SUPFAM" id="SSF55387">
    <property type="entry name" value="Frataxin/Nqo15-like"/>
    <property type="match status" value="1"/>
</dbReference>
<dbReference type="SMART" id="SM01219">
    <property type="entry name" value="Frataxin_Cyay"/>
    <property type="match status" value="1"/>
</dbReference>
<dbReference type="AlphaFoldDB" id="A0A3B1ADW2"/>
<dbReference type="GO" id="GO:0008199">
    <property type="term" value="F:ferric iron binding"/>
    <property type="evidence" value="ECO:0007669"/>
    <property type="project" value="InterPro"/>
</dbReference>
<proteinExistence type="inferred from homology"/>
<reference evidence="4" key="1">
    <citation type="submission" date="2018-06" db="EMBL/GenBank/DDBJ databases">
        <authorList>
            <person name="Zhirakovskaya E."/>
        </authorList>
    </citation>
    <scope>NUCLEOTIDE SEQUENCE</scope>
</reference>
<dbReference type="NCBIfam" id="TIGR03421">
    <property type="entry name" value="FeS_CyaY"/>
    <property type="match status" value="1"/>
</dbReference>
<dbReference type="PROSITE" id="PS01344">
    <property type="entry name" value="FRATAXIN_1"/>
    <property type="match status" value="1"/>
</dbReference>
<evidence type="ECO:0000313" key="4">
    <source>
        <dbReference type="EMBL" id="VAW98152.1"/>
    </source>
</evidence>
<keyword evidence="3" id="KW-0408">Iron</keyword>
<dbReference type="InterPro" id="IPR047584">
    <property type="entry name" value="CyaY"/>
</dbReference>
<dbReference type="HAMAP" id="MF_00142">
    <property type="entry name" value="CyaY"/>
    <property type="match status" value="1"/>
</dbReference>
<accession>A0A3B1ADW2</accession>
<dbReference type="PROSITE" id="PS50810">
    <property type="entry name" value="FRATAXIN_2"/>
    <property type="match status" value="1"/>
</dbReference>
<dbReference type="GO" id="GO:0008198">
    <property type="term" value="F:ferrous iron binding"/>
    <property type="evidence" value="ECO:0007669"/>
    <property type="project" value="TreeGrafter"/>
</dbReference>
<evidence type="ECO:0000256" key="2">
    <source>
        <dbReference type="ARBA" id="ARBA00022723"/>
    </source>
</evidence>
<comment type="similarity">
    <text evidence="1">Belongs to the frataxin family.</text>
</comment>
<dbReference type="GO" id="GO:0016226">
    <property type="term" value="P:iron-sulfur cluster assembly"/>
    <property type="evidence" value="ECO:0007669"/>
    <property type="project" value="InterPro"/>
</dbReference>